<sequence>MASFAPCPQVSNTLTIQFHPDKCPTTFAEAAELFKDYDVARLDVSFAPCTKLVLVTFYDVRVAQQVLKHVKPFGWPAREGMNDFRTVRLSISKFASLPQHERGFERFGEIAGLSSCGRDILIEFYDMRAALQCSMSIR</sequence>
<evidence type="ECO:0000313" key="2">
    <source>
        <dbReference type="Proteomes" id="UP001642484"/>
    </source>
</evidence>
<gene>
    <name evidence="1" type="ORF">CCMP2556_LOCUS26711</name>
</gene>
<proteinExistence type="predicted"/>
<name>A0ABP0MNN1_9DINO</name>
<evidence type="ECO:0000313" key="1">
    <source>
        <dbReference type="EMBL" id="CAK9053096.1"/>
    </source>
</evidence>
<keyword evidence="2" id="KW-1185">Reference proteome</keyword>
<reference evidence="1 2" key="1">
    <citation type="submission" date="2024-02" db="EMBL/GenBank/DDBJ databases">
        <authorList>
            <person name="Chen Y."/>
            <person name="Shah S."/>
            <person name="Dougan E. K."/>
            <person name="Thang M."/>
            <person name="Chan C."/>
        </authorList>
    </citation>
    <scope>NUCLEOTIDE SEQUENCE [LARGE SCALE GENOMIC DNA]</scope>
</reference>
<comment type="caution">
    <text evidence="1">The sequence shown here is derived from an EMBL/GenBank/DDBJ whole genome shotgun (WGS) entry which is preliminary data.</text>
</comment>
<dbReference type="EMBL" id="CAXAMN010018813">
    <property type="protein sequence ID" value="CAK9053096.1"/>
    <property type="molecule type" value="Genomic_DNA"/>
</dbReference>
<organism evidence="1 2">
    <name type="scientific">Durusdinium trenchii</name>
    <dbReference type="NCBI Taxonomy" id="1381693"/>
    <lineage>
        <taxon>Eukaryota</taxon>
        <taxon>Sar</taxon>
        <taxon>Alveolata</taxon>
        <taxon>Dinophyceae</taxon>
        <taxon>Suessiales</taxon>
        <taxon>Symbiodiniaceae</taxon>
        <taxon>Durusdinium</taxon>
    </lineage>
</organism>
<protein>
    <submittedName>
        <fullName evidence="1">Uncharacterized protein</fullName>
    </submittedName>
</protein>
<accession>A0ABP0MNN1</accession>
<dbReference type="Proteomes" id="UP001642484">
    <property type="component" value="Unassembled WGS sequence"/>
</dbReference>